<sequence length="302" mass="32780">MIARQQQIFTQGNWRGTVTDEAYRDIRTVPPEQHWKQFEKSWRALKIYTYLGKTTPFLDAGVEKETMPLRHDMRNPSGGIMAAPLTILSPEPYWRDDECVPAPVTMTYDILDPAYDVGRLEVLREVISVGRRMGFSRARVVDAADHTRVIAISTGSGVSLGDVPPGFCPVANPVAGITDSPNLPPLRDVFGIARCDDGAVQIDKVTPMIASPHLALHQGAINIALEAAMTDEFERVLQTADLQVDHYTVMFVRPGYVGPFVATATLVGAQGPRIGVEATLVDEGCGGRVVATASAGFHSLGP</sequence>
<dbReference type="AlphaFoldDB" id="X7ZZ32"/>
<dbReference type="InterPro" id="IPR029069">
    <property type="entry name" value="HotDog_dom_sf"/>
</dbReference>
<protein>
    <recommendedName>
        <fullName evidence="2">Thioesterase superfamily protein</fullName>
    </recommendedName>
</protein>
<dbReference type="Gene3D" id="3.10.129.10">
    <property type="entry name" value="Hotdog Thioesterase"/>
    <property type="match status" value="1"/>
</dbReference>
<name>X7ZZ32_MYCXE</name>
<dbReference type="EMBL" id="JAOB01000069">
    <property type="protein sequence ID" value="EUA23890.1"/>
    <property type="molecule type" value="Genomic_DNA"/>
</dbReference>
<gene>
    <name evidence="1" type="ORF">I553_5018</name>
</gene>
<reference evidence="1" key="1">
    <citation type="submission" date="2014-01" db="EMBL/GenBank/DDBJ databases">
        <authorList>
            <person name="Brown-Elliot B."/>
            <person name="Wallace R."/>
            <person name="Lenaerts A."/>
            <person name="Ordway D."/>
            <person name="DeGroote M.A."/>
            <person name="Parker T."/>
            <person name="Sizemore C."/>
            <person name="Tallon L.J."/>
            <person name="Sadzewicz L.K."/>
            <person name="Sengamalay N."/>
            <person name="Fraser C.M."/>
            <person name="Hine E."/>
            <person name="Shefchek K.A."/>
            <person name="Das S.P."/>
            <person name="Tettelin H."/>
        </authorList>
    </citation>
    <scope>NUCLEOTIDE SEQUENCE [LARGE SCALE GENOMIC DNA]</scope>
    <source>
        <strain evidence="1">4042</strain>
    </source>
</reference>
<accession>X7ZZ32</accession>
<evidence type="ECO:0000313" key="1">
    <source>
        <dbReference type="EMBL" id="EUA23890.1"/>
    </source>
</evidence>
<organism evidence="1">
    <name type="scientific">Mycobacterium xenopi 4042</name>
    <dbReference type="NCBI Taxonomy" id="1299334"/>
    <lineage>
        <taxon>Bacteria</taxon>
        <taxon>Bacillati</taxon>
        <taxon>Actinomycetota</taxon>
        <taxon>Actinomycetes</taxon>
        <taxon>Mycobacteriales</taxon>
        <taxon>Mycobacteriaceae</taxon>
        <taxon>Mycobacterium</taxon>
    </lineage>
</organism>
<dbReference type="SUPFAM" id="SSF54637">
    <property type="entry name" value="Thioesterase/thiol ester dehydrase-isomerase"/>
    <property type="match status" value="2"/>
</dbReference>
<dbReference type="PATRIC" id="fig|1299334.3.peg.6985"/>
<comment type="caution">
    <text evidence="1">The sequence shown here is derived from an EMBL/GenBank/DDBJ whole genome shotgun (WGS) entry which is preliminary data.</text>
</comment>
<proteinExistence type="predicted"/>
<evidence type="ECO:0008006" key="2">
    <source>
        <dbReference type="Google" id="ProtNLM"/>
    </source>
</evidence>